<organism evidence="1 2">
    <name type="scientific">Acropora cervicornis</name>
    <name type="common">Staghorn coral</name>
    <dbReference type="NCBI Taxonomy" id="6130"/>
    <lineage>
        <taxon>Eukaryota</taxon>
        <taxon>Metazoa</taxon>
        <taxon>Cnidaria</taxon>
        <taxon>Anthozoa</taxon>
        <taxon>Hexacorallia</taxon>
        <taxon>Scleractinia</taxon>
        <taxon>Astrocoeniina</taxon>
        <taxon>Acroporidae</taxon>
        <taxon>Acropora</taxon>
    </lineage>
</organism>
<reference evidence="1" key="2">
    <citation type="journal article" date="2023" name="Science">
        <title>Genomic signatures of disease resistance in endangered staghorn corals.</title>
        <authorList>
            <person name="Vollmer S.V."/>
            <person name="Selwyn J.D."/>
            <person name="Despard B.A."/>
            <person name="Roesel C.L."/>
        </authorList>
    </citation>
    <scope>NUCLEOTIDE SEQUENCE</scope>
    <source>
        <strain evidence="1">K2</strain>
    </source>
</reference>
<name>A0AAD9PQT9_ACRCE</name>
<evidence type="ECO:0000313" key="1">
    <source>
        <dbReference type="EMBL" id="KAK2547316.1"/>
    </source>
</evidence>
<dbReference type="EMBL" id="JARQWQ010000192">
    <property type="protein sequence ID" value="KAK2547316.1"/>
    <property type="molecule type" value="Genomic_DNA"/>
</dbReference>
<feature type="non-terminal residue" evidence="1">
    <location>
        <position position="178"/>
    </location>
</feature>
<gene>
    <name evidence="1" type="ORF">P5673_032791</name>
</gene>
<keyword evidence="2" id="KW-1185">Reference proteome</keyword>
<protein>
    <submittedName>
        <fullName evidence="1">Uncharacterized protein</fullName>
    </submittedName>
</protein>
<dbReference type="Proteomes" id="UP001249851">
    <property type="component" value="Unassembled WGS sequence"/>
</dbReference>
<dbReference type="AlphaFoldDB" id="A0AAD9PQT9"/>
<proteinExistence type="predicted"/>
<comment type="caution">
    <text evidence="1">The sequence shown here is derived from an EMBL/GenBank/DDBJ whole genome shotgun (WGS) entry which is preliminary data.</text>
</comment>
<sequence>TSISQALAADDSTDQLTVVIPEGTSSALAADDSIGQQTVFVPEGTLGGELSKFGGFLHKHQYGFRRGRSTAQAVGLLNNFVLDAMDGQKVTVNDALRHDFNEICNWYISNKLTVNVKTKLMLSGSKTMLSSFSDFTFSAGEDQVNRVSSFNYLGVVLDEKCNERCMSIAFYKNWGIAS</sequence>
<accession>A0AAD9PQT9</accession>
<evidence type="ECO:0000313" key="2">
    <source>
        <dbReference type="Proteomes" id="UP001249851"/>
    </source>
</evidence>
<reference evidence="1" key="1">
    <citation type="journal article" date="2023" name="G3 (Bethesda)">
        <title>Whole genome assembly and annotation of the endangered Caribbean coral Acropora cervicornis.</title>
        <authorList>
            <person name="Selwyn J.D."/>
            <person name="Vollmer S.V."/>
        </authorList>
    </citation>
    <scope>NUCLEOTIDE SEQUENCE</scope>
    <source>
        <strain evidence="1">K2</strain>
    </source>
</reference>